<feature type="compositionally biased region" description="Low complexity" evidence="1">
    <location>
        <begin position="46"/>
        <end position="55"/>
    </location>
</feature>
<evidence type="ECO:0000313" key="4">
    <source>
        <dbReference type="EMBL" id="QIL46940.1"/>
    </source>
</evidence>
<evidence type="ECO:0000256" key="1">
    <source>
        <dbReference type="SAM" id="MobiDB-lite"/>
    </source>
</evidence>
<feature type="region of interest" description="Disordered" evidence="1">
    <location>
        <begin position="1"/>
        <end position="93"/>
    </location>
</feature>
<evidence type="ECO:0000256" key="2">
    <source>
        <dbReference type="SAM" id="Phobius"/>
    </source>
</evidence>
<feature type="compositionally biased region" description="Low complexity" evidence="1">
    <location>
        <begin position="119"/>
        <end position="140"/>
    </location>
</feature>
<gene>
    <name evidence="4" type="ORF">G7081_07545</name>
</gene>
<feature type="compositionally biased region" description="Basic residues" evidence="1">
    <location>
        <begin position="79"/>
        <end position="88"/>
    </location>
</feature>
<feature type="region of interest" description="Disordered" evidence="1">
    <location>
        <begin position="115"/>
        <end position="154"/>
    </location>
</feature>
<dbReference type="RefSeq" id="WP_166008327.1">
    <property type="nucleotide sequence ID" value="NZ_CP049886.1"/>
</dbReference>
<organism evidence="4 5">
    <name type="scientific">Vagococcus coleopterorum</name>
    <dbReference type="NCBI Taxonomy" id="2714946"/>
    <lineage>
        <taxon>Bacteria</taxon>
        <taxon>Bacillati</taxon>
        <taxon>Bacillota</taxon>
        <taxon>Bacilli</taxon>
        <taxon>Lactobacillales</taxon>
        <taxon>Enterococcaceae</taxon>
        <taxon>Vagococcus</taxon>
    </lineage>
</organism>
<dbReference type="InterPro" id="IPR044929">
    <property type="entry name" value="DNA/RNA_non-sp_Endonuclease_sf"/>
</dbReference>
<name>A0A6G8APN7_9ENTE</name>
<dbReference type="EMBL" id="CP049886">
    <property type="protein sequence ID" value="QIL46940.1"/>
    <property type="molecule type" value="Genomic_DNA"/>
</dbReference>
<feature type="compositionally biased region" description="Low complexity" evidence="1">
    <location>
        <begin position="12"/>
        <end position="33"/>
    </location>
</feature>
<feature type="domain" description="Type VII secretion system protein EssD-like" evidence="3">
    <location>
        <begin position="188"/>
        <end position="315"/>
    </location>
</feature>
<keyword evidence="2" id="KW-0812">Transmembrane</keyword>
<reference evidence="4 5" key="1">
    <citation type="submission" date="2020-03" db="EMBL/GenBank/DDBJ databases">
        <title>Vagococcus sp. nov., isolated from beetles.</title>
        <authorList>
            <person name="Hyun D.-W."/>
            <person name="Bae J.-W."/>
        </authorList>
    </citation>
    <scope>NUCLEOTIDE SEQUENCE [LARGE SCALE GENOMIC DNA]</scope>
    <source>
        <strain evidence="4 5">HDW17A</strain>
    </source>
</reference>
<proteinExistence type="predicted"/>
<feature type="compositionally biased region" description="Basic and acidic residues" evidence="1">
    <location>
        <begin position="56"/>
        <end position="70"/>
    </location>
</feature>
<feature type="compositionally biased region" description="Basic and acidic residues" evidence="1">
    <location>
        <begin position="1"/>
        <end position="11"/>
    </location>
</feature>
<dbReference type="AlphaFoldDB" id="A0A6G8APN7"/>
<feature type="transmembrane region" description="Helical" evidence="2">
    <location>
        <begin position="91"/>
        <end position="110"/>
    </location>
</feature>
<dbReference type="Gene3D" id="3.40.570.10">
    <property type="entry name" value="Extracellular Endonuclease, subunit A"/>
    <property type="match status" value="1"/>
</dbReference>
<protein>
    <recommendedName>
        <fullName evidence="3">Type VII secretion system protein EssD-like domain-containing protein</fullName>
    </recommendedName>
</protein>
<accession>A0A6G8APN7</accession>
<sequence length="332" mass="37766">MSQKQSHDQNNKNHQNQTHKNNSTNQNKKQPQSFKRENKNTHNKNHQQQNSSNKSSYKEKFNKYKADPNKKPQSSYNKPNKKKKRFTRKQTQQMGAAAVVVLGMAGSAIYNKVMPGSFNKSPNQHQQQNNHSNKRPNNNNGDYIKRDYNKEQPPFNHDNDGTIMGNNPGETDNGKATFTTDELAFTKTGWIKYGALDRQGRPTTAEAVINKDLVDQKKGSSANRDIRPPGFKTGNEPYGHSRGHLIGKQFGGDGNDKRNLVTMIQEPVNSPLMTDYENYVRWAVSYKRETVRMRVTPVYEGNNPVPTDIQIEAQSMGRDNSINFNVTIPNIK</sequence>
<dbReference type="Pfam" id="PF13930">
    <property type="entry name" value="Endonuclea_NS_2"/>
    <property type="match status" value="1"/>
</dbReference>
<keyword evidence="2" id="KW-1133">Transmembrane helix</keyword>
<dbReference type="KEGG" id="vah:G7081_07545"/>
<dbReference type="Proteomes" id="UP000500890">
    <property type="component" value="Chromosome"/>
</dbReference>
<feature type="region of interest" description="Disordered" evidence="1">
    <location>
        <begin position="216"/>
        <end position="240"/>
    </location>
</feature>
<keyword evidence="2" id="KW-0472">Membrane</keyword>
<evidence type="ECO:0000313" key="5">
    <source>
        <dbReference type="Proteomes" id="UP000500890"/>
    </source>
</evidence>
<evidence type="ECO:0000259" key="3">
    <source>
        <dbReference type="Pfam" id="PF13930"/>
    </source>
</evidence>
<keyword evidence="5" id="KW-1185">Reference proteome</keyword>
<dbReference type="InterPro" id="IPR044927">
    <property type="entry name" value="Endonuclea_NS_2"/>
</dbReference>